<keyword evidence="3" id="KW-1185">Reference proteome</keyword>
<protein>
    <recommendedName>
        <fullName evidence="1">DUF6933 domain-containing protein</fullName>
    </recommendedName>
</protein>
<dbReference type="OrthoDB" id="6057901at2"/>
<evidence type="ECO:0000313" key="3">
    <source>
        <dbReference type="Proteomes" id="UP000199413"/>
    </source>
</evidence>
<organism evidence="2 3">
    <name type="scientific">Micromonospora rhizosphaerae</name>
    <dbReference type="NCBI Taxonomy" id="568872"/>
    <lineage>
        <taxon>Bacteria</taxon>
        <taxon>Bacillati</taxon>
        <taxon>Actinomycetota</taxon>
        <taxon>Actinomycetes</taxon>
        <taxon>Micromonosporales</taxon>
        <taxon>Micromonosporaceae</taxon>
        <taxon>Micromonospora</taxon>
    </lineage>
</organism>
<reference evidence="3" key="1">
    <citation type="submission" date="2016-06" db="EMBL/GenBank/DDBJ databases">
        <authorList>
            <person name="Varghese N."/>
            <person name="Submissions Spin"/>
        </authorList>
    </citation>
    <scope>NUCLEOTIDE SEQUENCE [LARGE SCALE GENOMIC DNA]</scope>
    <source>
        <strain evidence="3">DSM 45431</strain>
    </source>
</reference>
<evidence type="ECO:0000259" key="1">
    <source>
        <dbReference type="Pfam" id="PF22016"/>
    </source>
</evidence>
<sequence length="163" mass="17788">MLIVRATKKLLARIGTADLAGEESTTLLGQWYATVLPWRPQAALLVNEPTLLPVLMPLAPAATLLDRISDHIATALAAHQAPHTVIENERRHMNEHRVASTVNRSVVGIMNEFSYLATVYRRDDPGQSLLDLSLRLATTPCSPLYSKSISPDRELAALLTSAA</sequence>
<accession>A0A1C6T3X4</accession>
<dbReference type="EMBL" id="FMHV01000002">
    <property type="protein sequence ID" value="SCL36243.1"/>
    <property type="molecule type" value="Genomic_DNA"/>
</dbReference>
<dbReference type="InterPro" id="IPR053864">
    <property type="entry name" value="DUF6933"/>
</dbReference>
<dbReference type="RefSeq" id="WP_091345731.1">
    <property type="nucleotide sequence ID" value="NZ_FMHV01000002.1"/>
</dbReference>
<evidence type="ECO:0000313" key="2">
    <source>
        <dbReference type="EMBL" id="SCL36243.1"/>
    </source>
</evidence>
<dbReference type="Pfam" id="PF22016">
    <property type="entry name" value="DUF6933"/>
    <property type="match status" value="1"/>
</dbReference>
<dbReference type="Proteomes" id="UP000199413">
    <property type="component" value="Unassembled WGS sequence"/>
</dbReference>
<feature type="domain" description="DUF6933" evidence="1">
    <location>
        <begin position="3"/>
        <end position="154"/>
    </location>
</feature>
<gene>
    <name evidence="2" type="ORF">GA0070624_5499</name>
</gene>
<name>A0A1C6T3X4_9ACTN</name>
<dbReference type="AlphaFoldDB" id="A0A1C6T3X4"/>
<proteinExistence type="predicted"/>